<evidence type="ECO:0000313" key="3">
    <source>
        <dbReference type="Proteomes" id="UP000002051"/>
    </source>
</evidence>
<reference evidence="2" key="3">
    <citation type="submission" date="2015-04" db="UniProtKB">
        <authorList>
            <consortium name="EnsemblPlants"/>
        </authorList>
    </citation>
    <scope>IDENTIFICATION</scope>
    <source>
        <strain evidence="2">cv. Jemalong A17</strain>
    </source>
</reference>
<dbReference type="EMBL" id="CM001218">
    <property type="protein sequence ID" value="KEH37415.1"/>
    <property type="molecule type" value="Genomic_DNA"/>
</dbReference>
<name>A0A072VH09_MEDTR</name>
<gene>
    <name evidence="1" type="ordered locus">MTR_2g036635</name>
</gene>
<proteinExistence type="predicted"/>
<accession>A0A072VH09</accession>
<dbReference type="PaxDb" id="3880-AES65204"/>
<evidence type="ECO:0000313" key="1">
    <source>
        <dbReference type="EMBL" id="KEH37415.1"/>
    </source>
</evidence>
<dbReference type="AlphaFoldDB" id="A0A072VH09"/>
<dbReference type="HOGENOM" id="CLU_3127319_0_0_1"/>
<dbReference type="EnsemblPlants" id="KEH37415">
    <property type="protein sequence ID" value="KEH37415"/>
    <property type="gene ID" value="MTR_2g036635"/>
</dbReference>
<dbReference type="Proteomes" id="UP000002051">
    <property type="component" value="Chromosome 2"/>
</dbReference>
<protein>
    <submittedName>
        <fullName evidence="1 2">Uncharacterized protein</fullName>
    </submittedName>
</protein>
<reference evidence="1 3" key="2">
    <citation type="journal article" date="2014" name="BMC Genomics">
        <title>An improved genome release (version Mt4.0) for the model legume Medicago truncatula.</title>
        <authorList>
            <person name="Tang H."/>
            <person name="Krishnakumar V."/>
            <person name="Bidwell S."/>
            <person name="Rosen B."/>
            <person name="Chan A."/>
            <person name="Zhou S."/>
            <person name="Gentzbittel L."/>
            <person name="Childs K.L."/>
            <person name="Yandell M."/>
            <person name="Gundlach H."/>
            <person name="Mayer K.F."/>
            <person name="Schwartz D.C."/>
            <person name="Town C.D."/>
        </authorList>
    </citation>
    <scope>GENOME REANNOTATION</scope>
    <source>
        <strain evidence="1">A17</strain>
        <strain evidence="2 3">cv. Jemalong A17</strain>
    </source>
</reference>
<reference evidence="1 3" key="1">
    <citation type="journal article" date="2011" name="Nature">
        <title>The Medicago genome provides insight into the evolution of rhizobial symbioses.</title>
        <authorList>
            <person name="Young N.D."/>
            <person name="Debelle F."/>
            <person name="Oldroyd G.E."/>
            <person name="Geurts R."/>
            <person name="Cannon S.B."/>
            <person name="Udvardi M.K."/>
            <person name="Benedito V.A."/>
            <person name="Mayer K.F."/>
            <person name="Gouzy J."/>
            <person name="Schoof H."/>
            <person name="Van de Peer Y."/>
            <person name="Proost S."/>
            <person name="Cook D.R."/>
            <person name="Meyers B.C."/>
            <person name="Spannagl M."/>
            <person name="Cheung F."/>
            <person name="De Mita S."/>
            <person name="Krishnakumar V."/>
            <person name="Gundlach H."/>
            <person name="Zhou S."/>
            <person name="Mudge J."/>
            <person name="Bharti A.K."/>
            <person name="Murray J.D."/>
            <person name="Naoumkina M.A."/>
            <person name="Rosen B."/>
            <person name="Silverstein K.A."/>
            <person name="Tang H."/>
            <person name="Rombauts S."/>
            <person name="Zhao P.X."/>
            <person name="Zhou P."/>
            <person name="Barbe V."/>
            <person name="Bardou P."/>
            <person name="Bechner M."/>
            <person name="Bellec A."/>
            <person name="Berger A."/>
            <person name="Berges H."/>
            <person name="Bidwell S."/>
            <person name="Bisseling T."/>
            <person name="Choisne N."/>
            <person name="Couloux A."/>
            <person name="Denny R."/>
            <person name="Deshpande S."/>
            <person name="Dai X."/>
            <person name="Doyle J.J."/>
            <person name="Dudez A.M."/>
            <person name="Farmer A.D."/>
            <person name="Fouteau S."/>
            <person name="Franken C."/>
            <person name="Gibelin C."/>
            <person name="Gish J."/>
            <person name="Goldstein S."/>
            <person name="Gonzalez A.J."/>
            <person name="Green P.J."/>
            <person name="Hallab A."/>
            <person name="Hartog M."/>
            <person name="Hua A."/>
            <person name="Humphray S.J."/>
            <person name="Jeong D.H."/>
            <person name="Jing Y."/>
            <person name="Jocker A."/>
            <person name="Kenton S.M."/>
            <person name="Kim D.J."/>
            <person name="Klee K."/>
            <person name="Lai H."/>
            <person name="Lang C."/>
            <person name="Lin S."/>
            <person name="Macmil S.L."/>
            <person name="Magdelenat G."/>
            <person name="Matthews L."/>
            <person name="McCorrison J."/>
            <person name="Monaghan E.L."/>
            <person name="Mun J.H."/>
            <person name="Najar F.Z."/>
            <person name="Nicholson C."/>
            <person name="Noirot C."/>
            <person name="O'Bleness M."/>
            <person name="Paule C.R."/>
            <person name="Poulain J."/>
            <person name="Prion F."/>
            <person name="Qin B."/>
            <person name="Qu C."/>
            <person name="Retzel E.F."/>
            <person name="Riddle C."/>
            <person name="Sallet E."/>
            <person name="Samain S."/>
            <person name="Samson N."/>
            <person name="Sanders I."/>
            <person name="Saurat O."/>
            <person name="Scarpelli C."/>
            <person name="Schiex T."/>
            <person name="Segurens B."/>
            <person name="Severin A.J."/>
            <person name="Sherrier D.J."/>
            <person name="Shi R."/>
            <person name="Sims S."/>
            <person name="Singer S.R."/>
            <person name="Sinharoy S."/>
            <person name="Sterck L."/>
            <person name="Viollet A."/>
            <person name="Wang B.B."/>
            <person name="Wang K."/>
            <person name="Wang M."/>
            <person name="Wang X."/>
            <person name="Warfsmann J."/>
            <person name="Weissenbach J."/>
            <person name="White D.D."/>
            <person name="White J.D."/>
            <person name="Wiley G.B."/>
            <person name="Wincker P."/>
            <person name="Xing Y."/>
            <person name="Yang L."/>
            <person name="Yao Z."/>
            <person name="Ying F."/>
            <person name="Zhai J."/>
            <person name="Zhou L."/>
            <person name="Zuber A."/>
            <person name="Denarie J."/>
            <person name="Dixon R.A."/>
            <person name="May G.D."/>
            <person name="Schwartz D.C."/>
            <person name="Rogers J."/>
            <person name="Quetier F."/>
            <person name="Town C.D."/>
            <person name="Roe B.A."/>
        </authorList>
    </citation>
    <scope>NUCLEOTIDE SEQUENCE [LARGE SCALE GENOMIC DNA]</scope>
    <source>
        <strain evidence="1">A17</strain>
        <strain evidence="2 3">cv. Jemalong A17</strain>
    </source>
</reference>
<evidence type="ECO:0000313" key="2">
    <source>
        <dbReference type="EnsemblPlants" id="KEH37415"/>
    </source>
</evidence>
<keyword evidence="3" id="KW-1185">Reference proteome</keyword>
<organism evidence="1 3">
    <name type="scientific">Medicago truncatula</name>
    <name type="common">Barrel medic</name>
    <name type="synonym">Medicago tribuloides</name>
    <dbReference type="NCBI Taxonomy" id="3880"/>
    <lineage>
        <taxon>Eukaryota</taxon>
        <taxon>Viridiplantae</taxon>
        <taxon>Streptophyta</taxon>
        <taxon>Embryophyta</taxon>
        <taxon>Tracheophyta</taxon>
        <taxon>Spermatophyta</taxon>
        <taxon>Magnoliopsida</taxon>
        <taxon>eudicotyledons</taxon>
        <taxon>Gunneridae</taxon>
        <taxon>Pentapetalae</taxon>
        <taxon>rosids</taxon>
        <taxon>fabids</taxon>
        <taxon>Fabales</taxon>
        <taxon>Fabaceae</taxon>
        <taxon>Papilionoideae</taxon>
        <taxon>50 kb inversion clade</taxon>
        <taxon>NPAAA clade</taxon>
        <taxon>Hologalegina</taxon>
        <taxon>IRL clade</taxon>
        <taxon>Trifolieae</taxon>
        <taxon>Medicago</taxon>
    </lineage>
</organism>
<sequence length="50" mass="5844">MIEGATRETYLKHNDSYNLDGKILLEELKVIQKILNIESKSSFMVYIKII</sequence>